<proteinExistence type="predicted"/>
<reference evidence="3" key="1">
    <citation type="submission" date="2016-10" db="EMBL/GenBank/DDBJ databases">
        <authorList>
            <person name="Varghese N."/>
            <person name="Submissions S."/>
        </authorList>
    </citation>
    <scope>NUCLEOTIDE SEQUENCE [LARGE SCALE GENOMIC DNA]</scope>
    <source>
        <strain evidence="3">DSM 25329</strain>
    </source>
</reference>
<dbReference type="STRING" id="659014.SAMN04487996_10781"/>
<evidence type="ECO:0000313" key="2">
    <source>
        <dbReference type="EMBL" id="SDE81756.1"/>
    </source>
</evidence>
<keyword evidence="1" id="KW-0732">Signal</keyword>
<evidence type="ECO:0000313" key="3">
    <source>
        <dbReference type="Proteomes" id="UP000198748"/>
    </source>
</evidence>
<evidence type="ECO:0008006" key="4">
    <source>
        <dbReference type="Google" id="ProtNLM"/>
    </source>
</evidence>
<dbReference type="EMBL" id="FNAN01000007">
    <property type="protein sequence ID" value="SDE81756.1"/>
    <property type="molecule type" value="Genomic_DNA"/>
</dbReference>
<gene>
    <name evidence="2" type="ORF">SAMN04487996_10781</name>
</gene>
<name>A0A1G7G0V5_9BACT</name>
<keyword evidence="3" id="KW-1185">Reference proteome</keyword>
<protein>
    <recommendedName>
        <fullName evidence="4">Outer membrane protein beta-barrel domain-containing protein</fullName>
    </recommendedName>
</protein>
<dbReference type="AlphaFoldDB" id="A0A1G7G0V5"/>
<feature type="signal peptide" evidence="1">
    <location>
        <begin position="1"/>
        <end position="21"/>
    </location>
</feature>
<organism evidence="2 3">
    <name type="scientific">Dyadobacter soli</name>
    <dbReference type="NCBI Taxonomy" id="659014"/>
    <lineage>
        <taxon>Bacteria</taxon>
        <taxon>Pseudomonadati</taxon>
        <taxon>Bacteroidota</taxon>
        <taxon>Cytophagia</taxon>
        <taxon>Cytophagales</taxon>
        <taxon>Spirosomataceae</taxon>
        <taxon>Dyadobacter</taxon>
    </lineage>
</organism>
<accession>A0A1G7G0V5</accession>
<feature type="chain" id="PRO_5011758314" description="Outer membrane protein beta-barrel domain-containing protein" evidence="1">
    <location>
        <begin position="22"/>
        <end position="377"/>
    </location>
</feature>
<dbReference type="Proteomes" id="UP000198748">
    <property type="component" value="Unassembled WGS sequence"/>
</dbReference>
<evidence type="ECO:0000256" key="1">
    <source>
        <dbReference type="SAM" id="SignalP"/>
    </source>
</evidence>
<sequence length="377" mass="42939">MLKKFTALTCYLLTISQFTIAQSDTLHWHPGIKLKFSDFSIDHSTNHIFADVGVHYEYTVRPTKFGKYLPIIHTNAILNRKTASLPALNTTALRYGQLLFDMSGYESKLVKLKVFELGELNARTTPVKTTIENAISQANYEVSRLKKEMTEQLSTTTDERVFAEWEAKIADLLRNTPDVVEETSPGETQIGIFAGVAQSIFTGKTSDYFTHATGINFGFNVDVKKSRFGLDMNLDFNRTKQELEKKGYWPAKMKTHFASFELTYGIKLQKNKWLTVPFAGFAVSEFTPAKADKEDRRRLDGYSPVIGLELNRYFRSKSDLFESTYFFYKLRASVNPSNLVKNYSGTQFNLKLAIGFDVSKVKSKMVKKSNYQLAVTH</sequence>